<dbReference type="InterPro" id="IPR000560">
    <property type="entry name" value="His_Pase_clade-2"/>
</dbReference>
<sequence length="598" mass="65298">MGTSTRSYTPFLAFLAGVITTCALLAQPQVGIRHSSTNFKRSAVQDLAERAEPWVGSTEVHSYPPTNAVNYDPTLFPSDVGFPGPTPTGAEPALLATAPAYPFSSPDQGLLVVPKEFSSNKFPLLKKWGNLSPWYSNPIGTFGVETGPAAPESCTVTALHLLHRHGARYPTTSNSATSPSSFATKLLQTNGNWTASGNLAFLNDWTFKLGAEILTPFGRHQLLELGVSMRLKYGNLLKNFTETNTLPVFRTESQDRMLASALNFAIGFFGYPFDGQYEQSITIEGAGFNNSLAPYYACPNSGVATIGGRATWFVNKWANIYLQPALKRINSLISGFQFTISDIYAMQNLCAYETVALGYSSFCPLFTEEEWDQFDYSFDLNFWYGSGFGSPVGRAQGIGYVQELVARLTKTPIETYNSSTNSTLDSNPTTFPLDGRALYVDATHEVVIINSSLFSLSQILSNTHGLHPVLTALNLSTLAATGPLPYDHIPERRSFITHEFAAFGANVQFQLLSCACTPGDQIRVILNDGPVPLSPLKYCPDDSKYGMCPVDDFVRSLEEIIQETDFAWACLGNYTLPDGDAWQTVTGDPPAKPANYTP</sequence>
<evidence type="ECO:0000256" key="2">
    <source>
        <dbReference type="SAM" id="SignalP"/>
    </source>
</evidence>
<keyword evidence="2" id="KW-0732">Signal</keyword>
<accession>A0A9P6H9K1</accession>
<name>A0A9P6H9K1_9AGAM</name>
<dbReference type="SUPFAM" id="SSF53254">
    <property type="entry name" value="Phosphoglycerate mutase-like"/>
    <property type="match status" value="1"/>
</dbReference>
<feature type="chain" id="PRO_5040454582" evidence="2">
    <location>
        <begin position="24"/>
        <end position="598"/>
    </location>
</feature>
<feature type="signal peptide" evidence="2">
    <location>
        <begin position="1"/>
        <end position="23"/>
    </location>
</feature>
<keyword evidence="1" id="KW-0378">Hydrolase</keyword>
<evidence type="ECO:0000256" key="1">
    <source>
        <dbReference type="ARBA" id="ARBA00022801"/>
    </source>
</evidence>
<gene>
    <name evidence="3" type="ORF">BJ322DRAFT_253977</name>
</gene>
<protein>
    <submittedName>
        <fullName evidence="3">Histidine phosphatase superfamily</fullName>
    </submittedName>
</protein>
<evidence type="ECO:0000313" key="3">
    <source>
        <dbReference type="EMBL" id="KAF9781130.1"/>
    </source>
</evidence>
<dbReference type="Pfam" id="PF00328">
    <property type="entry name" value="His_Phos_2"/>
    <property type="match status" value="1"/>
</dbReference>
<keyword evidence="4" id="KW-1185">Reference proteome</keyword>
<reference evidence="3" key="1">
    <citation type="journal article" date="2020" name="Nat. Commun.">
        <title>Large-scale genome sequencing of mycorrhizal fungi provides insights into the early evolution of symbiotic traits.</title>
        <authorList>
            <person name="Miyauchi S."/>
            <person name="Kiss E."/>
            <person name="Kuo A."/>
            <person name="Drula E."/>
            <person name="Kohler A."/>
            <person name="Sanchez-Garcia M."/>
            <person name="Morin E."/>
            <person name="Andreopoulos B."/>
            <person name="Barry K.W."/>
            <person name="Bonito G."/>
            <person name="Buee M."/>
            <person name="Carver A."/>
            <person name="Chen C."/>
            <person name="Cichocki N."/>
            <person name="Clum A."/>
            <person name="Culley D."/>
            <person name="Crous P.W."/>
            <person name="Fauchery L."/>
            <person name="Girlanda M."/>
            <person name="Hayes R.D."/>
            <person name="Keri Z."/>
            <person name="LaButti K."/>
            <person name="Lipzen A."/>
            <person name="Lombard V."/>
            <person name="Magnuson J."/>
            <person name="Maillard F."/>
            <person name="Murat C."/>
            <person name="Nolan M."/>
            <person name="Ohm R.A."/>
            <person name="Pangilinan J."/>
            <person name="Pereira M.F."/>
            <person name="Perotto S."/>
            <person name="Peter M."/>
            <person name="Pfister S."/>
            <person name="Riley R."/>
            <person name="Sitrit Y."/>
            <person name="Stielow J.B."/>
            <person name="Szollosi G."/>
            <person name="Zifcakova L."/>
            <person name="Stursova M."/>
            <person name="Spatafora J.W."/>
            <person name="Tedersoo L."/>
            <person name="Vaario L.M."/>
            <person name="Yamada A."/>
            <person name="Yan M."/>
            <person name="Wang P."/>
            <person name="Xu J."/>
            <person name="Bruns T."/>
            <person name="Baldrian P."/>
            <person name="Vilgalys R."/>
            <person name="Dunand C."/>
            <person name="Henrissat B."/>
            <person name="Grigoriev I.V."/>
            <person name="Hibbett D."/>
            <person name="Nagy L.G."/>
            <person name="Martin F.M."/>
        </authorList>
    </citation>
    <scope>NUCLEOTIDE SEQUENCE</scope>
    <source>
        <strain evidence="3">UH-Tt-Lm1</strain>
    </source>
</reference>
<comment type="caution">
    <text evidence="3">The sequence shown here is derived from an EMBL/GenBank/DDBJ whole genome shotgun (WGS) entry which is preliminary data.</text>
</comment>
<dbReference type="AlphaFoldDB" id="A0A9P6H9K1"/>
<dbReference type="InterPro" id="IPR033379">
    <property type="entry name" value="Acid_Pase_AS"/>
</dbReference>
<reference evidence="3" key="2">
    <citation type="submission" date="2020-11" db="EMBL/GenBank/DDBJ databases">
        <authorList>
            <consortium name="DOE Joint Genome Institute"/>
            <person name="Kuo A."/>
            <person name="Miyauchi S."/>
            <person name="Kiss E."/>
            <person name="Drula E."/>
            <person name="Kohler A."/>
            <person name="Sanchez-Garcia M."/>
            <person name="Andreopoulos B."/>
            <person name="Barry K.W."/>
            <person name="Bonito G."/>
            <person name="Buee M."/>
            <person name="Carver A."/>
            <person name="Chen C."/>
            <person name="Cichocki N."/>
            <person name="Clum A."/>
            <person name="Culley D."/>
            <person name="Crous P.W."/>
            <person name="Fauchery L."/>
            <person name="Girlanda M."/>
            <person name="Hayes R."/>
            <person name="Keri Z."/>
            <person name="Labutti K."/>
            <person name="Lipzen A."/>
            <person name="Lombard V."/>
            <person name="Magnuson J."/>
            <person name="Maillard F."/>
            <person name="Morin E."/>
            <person name="Murat C."/>
            <person name="Nolan M."/>
            <person name="Ohm R."/>
            <person name="Pangilinan J."/>
            <person name="Pereira M."/>
            <person name="Perotto S."/>
            <person name="Peter M."/>
            <person name="Riley R."/>
            <person name="Sitrit Y."/>
            <person name="Stielow B."/>
            <person name="Szollosi G."/>
            <person name="Zifcakova L."/>
            <person name="Stursova M."/>
            <person name="Spatafora J.W."/>
            <person name="Tedersoo L."/>
            <person name="Vaario L.-M."/>
            <person name="Yamada A."/>
            <person name="Yan M."/>
            <person name="Wang P."/>
            <person name="Xu J."/>
            <person name="Bruns T."/>
            <person name="Baldrian P."/>
            <person name="Vilgalys R."/>
            <person name="Henrissat B."/>
            <person name="Grigoriev I.V."/>
            <person name="Hibbett D."/>
            <person name="Nagy L.G."/>
            <person name="Martin F.M."/>
        </authorList>
    </citation>
    <scope>NUCLEOTIDE SEQUENCE</scope>
    <source>
        <strain evidence="3">UH-Tt-Lm1</strain>
    </source>
</reference>
<dbReference type="Gene3D" id="3.40.50.1240">
    <property type="entry name" value="Phosphoglycerate mutase-like"/>
    <property type="match status" value="1"/>
</dbReference>
<dbReference type="Proteomes" id="UP000736335">
    <property type="component" value="Unassembled WGS sequence"/>
</dbReference>
<dbReference type="EMBL" id="WIUZ02000014">
    <property type="protein sequence ID" value="KAF9781130.1"/>
    <property type="molecule type" value="Genomic_DNA"/>
</dbReference>
<dbReference type="GO" id="GO:0003993">
    <property type="term" value="F:acid phosphatase activity"/>
    <property type="evidence" value="ECO:0007669"/>
    <property type="project" value="TreeGrafter"/>
</dbReference>
<dbReference type="OrthoDB" id="6509975at2759"/>
<evidence type="ECO:0000313" key="4">
    <source>
        <dbReference type="Proteomes" id="UP000736335"/>
    </source>
</evidence>
<organism evidence="3 4">
    <name type="scientific">Thelephora terrestris</name>
    <dbReference type="NCBI Taxonomy" id="56493"/>
    <lineage>
        <taxon>Eukaryota</taxon>
        <taxon>Fungi</taxon>
        <taxon>Dikarya</taxon>
        <taxon>Basidiomycota</taxon>
        <taxon>Agaricomycotina</taxon>
        <taxon>Agaricomycetes</taxon>
        <taxon>Thelephorales</taxon>
        <taxon>Thelephoraceae</taxon>
        <taxon>Thelephora</taxon>
    </lineage>
</organism>
<dbReference type="PANTHER" id="PTHR20963">
    <property type="entry name" value="MULTIPLE INOSITOL POLYPHOSPHATE PHOSPHATASE-RELATED"/>
    <property type="match status" value="1"/>
</dbReference>
<dbReference type="InterPro" id="IPR029033">
    <property type="entry name" value="His_PPase_superfam"/>
</dbReference>
<dbReference type="PROSITE" id="PS00616">
    <property type="entry name" value="HIS_ACID_PHOSPHAT_1"/>
    <property type="match status" value="1"/>
</dbReference>
<dbReference type="PANTHER" id="PTHR20963:SF42">
    <property type="entry name" value="PHOSPHOGLYCERATE MUTASE-LIKE PROTEIN"/>
    <property type="match status" value="1"/>
</dbReference>
<dbReference type="CDD" id="cd07061">
    <property type="entry name" value="HP_HAP_like"/>
    <property type="match status" value="1"/>
</dbReference>
<proteinExistence type="predicted"/>